<dbReference type="AlphaFoldDB" id="A0A7R9BMJ1"/>
<evidence type="ECO:0000259" key="16">
    <source>
        <dbReference type="PROSITE" id="PS50222"/>
    </source>
</evidence>
<dbReference type="CDD" id="cd16227">
    <property type="entry name" value="EFh_CREC_RCN2_like"/>
    <property type="match status" value="1"/>
</dbReference>
<evidence type="ECO:0000256" key="10">
    <source>
        <dbReference type="ARBA" id="ARBA00063143"/>
    </source>
</evidence>
<dbReference type="InterPro" id="IPR004038">
    <property type="entry name" value="Ribosomal_eL8/eL30/eS12/Gad45"/>
</dbReference>
<comment type="subunit">
    <text evidence="10">Interacts with PCSK6 (immature form including the propeptide); probably involved in the maturation and the secretion of PCSK6.</text>
</comment>
<dbReference type="InterPro" id="IPR029064">
    <property type="entry name" value="Ribosomal_eL30-like_sf"/>
</dbReference>
<gene>
    <name evidence="17" type="ORF">NMOB1V02_LOCUS5812</name>
</gene>
<evidence type="ECO:0000313" key="17">
    <source>
        <dbReference type="EMBL" id="CAD7278100.1"/>
    </source>
</evidence>
<feature type="compositionally biased region" description="Basic and acidic residues" evidence="13">
    <location>
        <begin position="776"/>
        <end position="786"/>
    </location>
</feature>
<dbReference type="InterPro" id="IPR011992">
    <property type="entry name" value="EF-hand-dom_pair"/>
</dbReference>
<dbReference type="Proteomes" id="UP000678499">
    <property type="component" value="Unassembled WGS sequence"/>
</dbReference>
<protein>
    <recommendedName>
        <fullName evidence="11">Reticulocalbin-3</fullName>
    </recommendedName>
</protein>
<dbReference type="EMBL" id="CAJPEX010001111">
    <property type="protein sequence ID" value="CAG0918252.1"/>
    <property type="molecule type" value="Genomic_DNA"/>
</dbReference>
<dbReference type="InterPro" id="IPR018247">
    <property type="entry name" value="EF_Hand_1_Ca_BS"/>
</dbReference>
<feature type="domain" description="EF-hand" evidence="16">
    <location>
        <begin position="81"/>
        <end position="116"/>
    </location>
</feature>
<accession>A0A7R9BMJ1</accession>
<comment type="subcellular location">
    <subcellularLocation>
        <location evidence="1">Endoplasmic reticulum lumen</location>
    </subcellularLocation>
</comment>
<evidence type="ECO:0000256" key="3">
    <source>
        <dbReference type="ARBA" id="ARBA00022729"/>
    </source>
</evidence>
<feature type="domain" description="C2H2-type" evidence="15">
    <location>
        <begin position="629"/>
        <end position="652"/>
    </location>
</feature>
<evidence type="ECO:0000256" key="4">
    <source>
        <dbReference type="ARBA" id="ARBA00022737"/>
    </source>
</evidence>
<keyword evidence="12" id="KW-0862">Zinc</keyword>
<dbReference type="GO" id="GO:0005788">
    <property type="term" value="C:endoplasmic reticulum lumen"/>
    <property type="evidence" value="ECO:0007669"/>
    <property type="project" value="UniProtKB-SubCell"/>
</dbReference>
<evidence type="ECO:0000256" key="12">
    <source>
        <dbReference type="PROSITE-ProRule" id="PRU00042"/>
    </source>
</evidence>
<evidence type="ECO:0000256" key="6">
    <source>
        <dbReference type="ARBA" id="ARBA00022837"/>
    </source>
</evidence>
<dbReference type="SMART" id="SM00054">
    <property type="entry name" value="EFh"/>
    <property type="match status" value="4"/>
</dbReference>
<keyword evidence="7" id="KW-0325">Glycoprotein</keyword>
<dbReference type="PROSITE" id="PS00028">
    <property type="entry name" value="ZINC_FINGER_C2H2_1"/>
    <property type="match status" value="5"/>
</dbReference>
<dbReference type="Pfam" id="PF13202">
    <property type="entry name" value="EF-hand_5"/>
    <property type="match status" value="1"/>
</dbReference>
<evidence type="ECO:0000256" key="7">
    <source>
        <dbReference type="ARBA" id="ARBA00023180"/>
    </source>
</evidence>
<dbReference type="SUPFAM" id="SSF55315">
    <property type="entry name" value="L30e-like"/>
    <property type="match status" value="1"/>
</dbReference>
<feature type="region of interest" description="Disordered" evidence="13">
    <location>
        <begin position="762"/>
        <end position="786"/>
    </location>
</feature>
<dbReference type="SMART" id="SM00355">
    <property type="entry name" value="ZnF_C2H2"/>
    <property type="match status" value="9"/>
</dbReference>
<reference evidence="17" key="1">
    <citation type="submission" date="2020-11" db="EMBL/GenBank/DDBJ databases">
        <authorList>
            <person name="Tran Van P."/>
        </authorList>
    </citation>
    <scope>NUCLEOTIDE SEQUENCE</scope>
</reference>
<dbReference type="SUPFAM" id="SSF57667">
    <property type="entry name" value="beta-beta-alpha zinc fingers"/>
    <property type="match status" value="3"/>
</dbReference>
<dbReference type="PANTHER" id="PTHR10827">
    <property type="entry name" value="RETICULOCALBIN"/>
    <property type="match status" value="1"/>
</dbReference>
<dbReference type="InterPro" id="IPR036236">
    <property type="entry name" value="Znf_C2H2_sf"/>
</dbReference>
<dbReference type="GO" id="GO:0008270">
    <property type="term" value="F:zinc ion binding"/>
    <property type="evidence" value="ECO:0007669"/>
    <property type="project" value="UniProtKB-KW"/>
</dbReference>
<evidence type="ECO:0000256" key="1">
    <source>
        <dbReference type="ARBA" id="ARBA00004319"/>
    </source>
</evidence>
<keyword evidence="6" id="KW-0106">Calcium</keyword>
<keyword evidence="8" id="KW-0143">Chaperone</keyword>
<feature type="region of interest" description="Disordered" evidence="13">
    <location>
        <begin position="437"/>
        <end position="465"/>
    </location>
</feature>
<feature type="domain" description="EF-hand" evidence="16">
    <location>
        <begin position="117"/>
        <end position="152"/>
    </location>
</feature>
<evidence type="ECO:0000256" key="9">
    <source>
        <dbReference type="ARBA" id="ARBA00056975"/>
    </source>
</evidence>
<dbReference type="Gene3D" id="3.30.160.60">
    <property type="entry name" value="Classic Zinc Finger"/>
    <property type="match status" value="2"/>
</dbReference>
<dbReference type="GO" id="GO:0015031">
    <property type="term" value="P:protein transport"/>
    <property type="evidence" value="ECO:0007669"/>
    <property type="project" value="UniProtKB-ARBA"/>
</dbReference>
<feature type="domain" description="C2H2-type" evidence="15">
    <location>
        <begin position="699"/>
        <end position="726"/>
    </location>
</feature>
<feature type="signal peptide" evidence="14">
    <location>
        <begin position="1"/>
        <end position="19"/>
    </location>
</feature>
<name>A0A7R9BMJ1_9CRUS</name>
<keyword evidence="18" id="KW-1185">Reference proteome</keyword>
<dbReference type="FunFam" id="1.10.238.10:FF:000104">
    <property type="entry name" value="calumenin isoform X1"/>
    <property type="match status" value="1"/>
</dbReference>
<feature type="region of interest" description="Disordered" evidence="13">
    <location>
        <begin position="26"/>
        <end position="57"/>
    </location>
</feature>
<feature type="domain" description="EF-hand" evidence="16">
    <location>
        <begin position="158"/>
        <end position="187"/>
    </location>
</feature>
<dbReference type="SUPFAM" id="SSF47473">
    <property type="entry name" value="EF-hand"/>
    <property type="match status" value="2"/>
</dbReference>
<dbReference type="PROSITE" id="PS50222">
    <property type="entry name" value="EF_HAND_2"/>
    <property type="match status" value="3"/>
</dbReference>
<evidence type="ECO:0000313" key="18">
    <source>
        <dbReference type="Proteomes" id="UP000678499"/>
    </source>
</evidence>
<feature type="compositionally biased region" description="Polar residues" evidence="13">
    <location>
        <begin position="764"/>
        <end position="773"/>
    </location>
</feature>
<dbReference type="Pfam" id="PF01248">
    <property type="entry name" value="Ribosomal_L7Ae"/>
    <property type="match status" value="1"/>
</dbReference>
<keyword evidence="12" id="KW-0863">Zinc-finger</keyword>
<feature type="compositionally biased region" description="Basic and acidic residues" evidence="13">
    <location>
        <begin position="26"/>
        <end position="38"/>
    </location>
</feature>
<keyword evidence="2" id="KW-0479">Metal-binding</keyword>
<comment type="function">
    <text evidence="9">Probable molecular chaperone assisting protein biosynthesis and transport in the endoplasmic reticulum. Required for the proper biosynthesis and transport of pulmonary surfactant-associated protein A/SP-A, pulmonary surfactant-associated protein D/SP-D and the lipid transporter ABCA3. By regulating both the proper expression and the degradation through the endoplasmic reticulum-associated protein degradation pathway of these proteins plays a crucial role in pulmonary surfactant homeostasis. Has an anti-fibrotic activity by negatively regulating the secretion of type I and type III collagens. This calcium-binding protein also transiently associates with immature PCSK6 and regulates its secretion.</text>
</comment>
<dbReference type="Gene3D" id="3.30.1330.30">
    <property type="match status" value="1"/>
</dbReference>
<feature type="domain" description="C2H2-type" evidence="15">
    <location>
        <begin position="541"/>
        <end position="564"/>
    </location>
</feature>
<proteinExistence type="predicted"/>
<dbReference type="InterPro" id="IPR013087">
    <property type="entry name" value="Znf_C2H2_type"/>
</dbReference>
<dbReference type="Pfam" id="PF13499">
    <property type="entry name" value="EF-hand_7"/>
    <property type="match status" value="1"/>
</dbReference>
<feature type="chain" id="PRO_5036210199" description="Reticulocalbin-3" evidence="14">
    <location>
        <begin position="20"/>
        <end position="1019"/>
    </location>
</feature>
<keyword evidence="5" id="KW-0256">Endoplasmic reticulum</keyword>
<organism evidence="17">
    <name type="scientific">Notodromas monacha</name>
    <dbReference type="NCBI Taxonomy" id="399045"/>
    <lineage>
        <taxon>Eukaryota</taxon>
        <taxon>Metazoa</taxon>
        <taxon>Ecdysozoa</taxon>
        <taxon>Arthropoda</taxon>
        <taxon>Crustacea</taxon>
        <taxon>Oligostraca</taxon>
        <taxon>Ostracoda</taxon>
        <taxon>Podocopa</taxon>
        <taxon>Podocopida</taxon>
        <taxon>Cypridocopina</taxon>
        <taxon>Cypridoidea</taxon>
        <taxon>Cyprididae</taxon>
        <taxon>Notodromas</taxon>
    </lineage>
</organism>
<evidence type="ECO:0000256" key="8">
    <source>
        <dbReference type="ARBA" id="ARBA00023186"/>
    </source>
</evidence>
<feature type="compositionally biased region" description="Basic and acidic residues" evidence="13">
    <location>
        <begin position="444"/>
        <end position="459"/>
    </location>
</feature>
<evidence type="ECO:0000256" key="5">
    <source>
        <dbReference type="ARBA" id="ARBA00022824"/>
    </source>
</evidence>
<dbReference type="PROSITE" id="PS50157">
    <property type="entry name" value="ZINC_FINGER_C2H2_2"/>
    <property type="match status" value="6"/>
</dbReference>
<dbReference type="Gene3D" id="1.10.238.10">
    <property type="entry name" value="EF-hand"/>
    <property type="match status" value="3"/>
</dbReference>
<evidence type="ECO:0000256" key="14">
    <source>
        <dbReference type="SAM" id="SignalP"/>
    </source>
</evidence>
<sequence>MRLFSLAVAFAPLLCVALAAVAHVHEQAKPGQRERTDDGAFSPKDSSHYGPGGEHKADFDHEAILGSAKAAKEFDDLPPDEAKARLAELAKTMDVDKDGGINRKELNQWILRSLSLLSKEDAEDQFADLDVDANGKITWREVLEDFAEEDSDEVLDDKEIFENADVNKDGALDKHEFKHYTHPEESDVMRPLLVKQSLREKDRDGDGALNFQEFLGEDAKDKDKAWLLSEKAKFDAQHDRDRDGVLKEAEIADWLLPDNEDIAKEETSHLFAYADENHDDILSLDEIVKHHEVFVGSEATDFGEHLSEDRLESLPGDSVRSETKLPASGENVAKFLEKNCALVLDFRIEAFLCRSCLELVTKCDNLQQECDALLESLRFLIWQKDAPSNSNPHKEETVSLDERVTVDSGHLSYGPKNTPPPEVEEQEAFMPEIFTESSDVGDTDDIHRSPKDHKPPEVKFKRRKSNGTTANCQVEKQCPVCGIPAVPGLFTQHMREAHPESKYRRPVLSKRLECALCSFTAKTKSRMTQHRNCTHGLGPKYPCPHCGLLFKRKFALTVHEHKEHLKTPLRKCGECGKEFFSIPGLLQHVSRHHPKKPVQTRVCDECGLQVDAVAFYSHSAKHRKDKMTYPCSHCDRVFTCKTYRRRHTAKYHGVGELKMKSCDRLKQCSECGKQMKNDEAFRAHMFMKHNIKLPGLRQLDCRYCDRVFYVKALFRSHVMVHTGEKHFKCNICGYGTRFSGNLTKHKKFVHKITPTLRITPEVPTKQSSENGVNDQEEMRSENSLKSNRMPEGKVLRLPDVALRKTLSGRIRKSAVDPRKKVVRTALKNPHEFRPVDKLPCDNEELLKRLERIADSVKPEDNTEYRQKSHDLRSLFLKKIREITSKKSQFRRSKQKQLIAEEKARLKADLLQLPTHPQRVKQTKNPALIYGINKVMRAVERGNVSLVFVDAQDRVCLVANALYAACRAKGIPAMAVENLGQRLGTVLSLKSMICAAIDRNADQGQVFHDFALTGNWTDSL</sequence>
<dbReference type="OrthoDB" id="293868at2759"/>
<evidence type="ECO:0000259" key="15">
    <source>
        <dbReference type="PROSITE" id="PS50157"/>
    </source>
</evidence>
<feature type="domain" description="C2H2-type" evidence="15">
    <location>
        <begin position="727"/>
        <end position="750"/>
    </location>
</feature>
<dbReference type="PANTHER" id="PTHR10827:SF95">
    <property type="entry name" value="LD34388P"/>
    <property type="match status" value="1"/>
</dbReference>
<dbReference type="EMBL" id="OA883148">
    <property type="protein sequence ID" value="CAD7278100.1"/>
    <property type="molecule type" value="Genomic_DNA"/>
</dbReference>
<evidence type="ECO:0000256" key="13">
    <source>
        <dbReference type="SAM" id="MobiDB-lite"/>
    </source>
</evidence>
<keyword evidence="3 14" id="KW-0732">Signal</keyword>
<dbReference type="GO" id="GO:0005509">
    <property type="term" value="F:calcium ion binding"/>
    <property type="evidence" value="ECO:0007669"/>
    <property type="project" value="InterPro"/>
</dbReference>
<feature type="domain" description="C2H2-type" evidence="15">
    <location>
        <begin position="570"/>
        <end position="597"/>
    </location>
</feature>
<evidence type="ECO:0000256" key="11">
    <source>
        <dbReference type="ARBA" id="ARBA00072696"/>
    </source>
</evidence>
<feature type="domain" description="C2H2-type" evidence="15">
    <location>
        <begin position="666"/>
        <end position="694"/>
    </location>
</feature>
<evidence type="ECO:0000256" key="2">
    <source>
        <dbReference type="ARBA" id="ARBA00022723"/>
    </source>
</evidence>
<dbReference type="PROSITE" id="PS00018">
    <property type="entry name" value="EF_HAND_1"/>
    <property type="match status" value="4"/>
</dbReference>
<keyword evidence="4" id="KW-0677">Repeat</keyword>
<dbReference type="InterPro" id="IPR002048">
    <property type="entry name" value="EF_hand_dom"/>
</dbReference>